<dbReference type="GO" id="GO:0016491">
    <property type="term" value="F:oxidoreductase activity"/>
    <property type="evidence" value="ECO:0007669"/>
    <property type="project" value="UniProtKB-KW"/>
</dbReference>
<accession>A0A6A6IS86</accession>
<dbReference type="InterPro" id="IPR051122">
    <property type="entry name" value="SDR_DHRS6-like"/>
</dbReference>
<keyword evidence="3" id="KW-0560">Oxidoreductase</keyword>
<dbReference type="InterPro" id="IPR057571">
    <property type="entry name" value="SDR_PhqE-like"/>
</dbReference>
<keyword evidence="2" id="KW-0521">NADP</keyword>
<keyword evidence="5" id="KW-1185">Reference proteome</keyword>
<dbReference type="PANTHER" id="PTHR43477:SF1">
    <property type="entry name" value="DIHYDROANTICAPSIN 7-DEHYDROGENASE"/>
    <property type="match status" value="1"/>
</dbReference>
<reference evidence="4" key="1">
    <citation type="journal article" date="2020" name="Stud. Mycol.">
        <title>101 Dothideomycetes genomes: a test case for predicting lifestyles and emergence of pathogens.</title>
        <authorList>
            <person name="Haridas S."/>
            <person name="Albert R."/>
            <person name="Binder M."/>
            <person name="Bloem J."/>
            <person name="Labutti K."/>
            <person name="Salamov A."/>
            <person name="Andreopoulos B."/>
            <person name="Baker S."/>
            <person name="Barry K."/>
            <person name="Bills G."/>
            <person name="Bluhm B."/>
            <person name="Cannon C."/>
            <person name="Castanera R."/>
            <person name="Culley D."/>
            <person name="Daum C."/>
            <person name="Ezra D."/>
            <person name="Gonzalez J."/>
            <person name="Henrissat B."/>
            <person name="Kuo A."/>
            <person name="Liang C."/>
            <person name="Lipzen A."/>
            <person name="Lutzoni F."/>
            <person name="Magnuson J."/>
            <person name="Mondo S."/>
            <person name="Nolan M."/>
            <person name="Ohm R."/>
            <person name="Pangilinan J."/>
            <person name="Park H.-J."/>
            <person name="Ramirez L."/>
            <person name="Alfaro M."/>
            <person name="Sun H."/>
            <person name="Tritt A."/>
            <person name="Yoshinaga Y."/>
            <person name="Zwiers L.-H."/>
            <person name="Turgeon B."/>
            <person name="Goodwin S."/>
            <person name="Spatafora J."/>
            <person name="Crous P."/>
            <person name="Grigoriev I."/>
        </authorList>
    </citation>
    <scope>NUCLEOTIDE SEQUENCE</scope>
    <source>
        <strain evidence="4">CBS 122368</strain>
    </source>
</reference>
<dbReference type="PRINTS" id="PR00081">
    <property type="entry name" value="GDHRDH"/>
</dbReference>
<evidence type="ECO:0000256" key="3">
    <source>
        <dbReference type="ARBA" id="ARBA00023002"/>
    </source>
</evidence>
<dbReference type="GeneID" id="54574102"/>
<dbReference type="EMBL" id="ML987191">
    <property type="protein sequence ID" value="KAF2253415.1"/>
    <property type="molecule type" value="Genomic_DNA"/>
</dbReference>
<dbReference type="InterPro" id="IPR036291">
    <property type="entry name" value="NAD(P)-bd_dom_sf"/>
</dbReference>
<dbReference type="Proteomes" id="UP000800094">
    <property type="component" value="Unassembled WGS sequence"/>
</dbReference>
<evidence type="ECO:0000256" key="1">
    <source>
        <dbReference type="ARBA" id="ARBA00006484"/>
    </source>
</evidence>
<evidence type="ECO:0000256" key="2">
    <source>
        <dbReference type="ARBA" id="ARBA00022857"/>
    </source>
</evidence>
<name>A0A6A6IS86_9PLEO</name>
<dbReference type="PANTHER" id="PTHR43477">
    <property type="entry name" value="DIHYDROANTICAPSIN 7-DEHYDROGENASE"/>
    <property type="match status" value="1"/>
</dbReference>
<comment type="similarity">
    <text evidence="1">Belongs to the short-chain dehydrogenases/reductases (SDR) family.</text>
</comment>
<dbReference type="AlphaFoldDB" id="A0A6A6IS86"/>
<sequence>MAQHPNRLENAHVVVFGGTSGIGYAVASMALSNGAHVTISGSTQPKVDTKVQALCSLYPSAPPQKVSGHAVDLADTENLEGNLTTFFDKATQNGAQPVDHIAFTSGDALNIPTISNVTPETALHAFKVRYLGASLIAKVLTNNPQYMPRAASSSFTLTSGTNCAKPSPGFTFGTTVGSAMEGLSRGLAVDMKPIRVNVVSPGAIQTEMLQGFIDKMGPTLTEQWKKASLLDGIGQPEDTAEAYGYIMKDRFITGERVNTDGGRLLV</sequence>
<dbReference type="Pfam" id="PF23441">
    <property type="entry name" value="SDR"/>
    <property type="match status" value="1"/>
</dbReference>
<dbReference type="SUPFAM" id="SSF51735">
    <property type="entry name" value="NAD(P)-binding Rossmann-fold domains"/>
    <property type="match status" value="1"/>
</dbReference>
<dbReference type="Gene3D" id="3.40.50.720">
    <property type="entry name" value="NAD(P)-binding Rossmann-like Domain"/>
    <property type="match status" value="1"/>
</dbReference>
<proteinExistence type="inferred from homology"/>
<gene>
    <name evidence="4" type="ORF">BU26DRAFT_222538</name>
</gene>
<evidence type="ECO:0000313" key="5">
    <source>
        <dbReference type="Proteomes" id="UP000800094"/>
    </source>
</evidence>
<dbReference type="OrthoDB" id="294295at2759"/>
<dbReference type="RefSeq" id="XP_033688419.1">
    <property type="nucleotide sequence ID" value="XM_033820772.1"/>
</dbReference>
<organism evidence="4 5">
    <name type="scientific">Trematosphaeria pertusa</name>
    <dbReference type="NCBI Taxonomy" id="390896"/>
    <lineage>
        <taxon>Eukaryota</taxon>
        <taxon>Fungi</taxon>
        <taxon>Dikarya</taxon>
        <taxon>Ascomycota</taxon>
        <taxon>Pezizomycotina</taxon>
        <taxon>Dothideomycetes</taxon>
        <taxon>Pleosporomycetidae</taxon>
        <taxon>Pleosporales</taxon>
        <taxon>Massarineae</taxon>
        <taxon>Trematosphaeriaceae</taxon>
        <taxon>Trematosphaeria</taxon>
    </lineage>
</organism>
<protein>
    <submittedName>
        <fullName evidence="4">NAD(P)-binding protein</fullName>
    </submittedName>
</protein>
<dbReference type="InterPro" id="IPR002347">
    <property type="entry name" value="SDR_fam"/>
</dbReference>
<evidence type="ECO:0000313" key="4">
    <source>
        <dbReference type="EMBL" id="KAF2253415.1"/>
    </source>
</evidence>